<keyword evidence="7 9" id="KW-1133">Transmembrane helix</keyword>
<feature type="domain" description="ABC transmembrane type-1" evidence="10">
    <location>
        <begin position="17"/>
        <end position="214"/>
    </location>
</feature>
<evidence type="ECO:0000256" key="7">
    <source>
        <dbReference type="ARBA" id="ARBA00022989"/>
    </source>
</evidence>
<dbReference type="Pfam" id="PF00528">
    <property type="entry name" value="BPD_transp_1"/>
    <property type="match status" value="1"/>
</dbReference>
<dbReference type="InterPro" id="IPR000515">
    <property type="entry name" value="MetI-like"/>
</dbReference>
<evidence type="ECO:0000256" key="5">
    <source>
        <dbReference type="ARBA" id="ARBA00022519"/>
    </source>
</evidence>
<dbReference type="GO" id="GO:0006865">
    <property type="term" value="P:amino acid transport"/>
    <property type="evidence" value="ECO:0007669"/>
    <property type="project" value="TreeGrafter"/>
</dbReference>
<gene>
    <name evidence="11" type="ORF">SAMN05216550_10774</name>
</gene>
<feature type="transmembrane region" description="Helical" evidence="9">
    <location>
        <begin position="53"/>
        <end position="74"/>
    </location>
</feature>
<dbReference type="RefSeq" id="WP_074983491.1">
    <property type="nucleotide sequence ID" value="NZ_CADFGN010000008.1"/>
</dbReference>
<proteinExistence type="inferred from homology"/>
<evidence type="ECO:0000256" key="3">
    <source>
        <dbReference type="ARBA" id="ARBA00022448"/>
    </source>
</evidence>
<dbReference type="GO" id="GO:0022857">
    <property type="term" value="F:transmembrane transporter activity"/>
    <property type="evidence" value="ECO:0007669"/>
    <property type="project" value="InterPro"/>
</dbReference>
<evidence type="ECO:0000256" key="8">
    <source>
        <dbReference type="ARBA" id="ARBA00023136"/>
    </source>
</evidence>
<keyword evidence="4" id="KW-1003">Cell membrane</keyword>
<evidence type="ECO:0000256" key="6">
    <source>
        <dbReference type="ARBA" id="ARBA00022692"/>
    </source>
</evidence>
<dbReference type="AlphaFoldDB" id="A0AAQ1GFH5"/>
<dbReference type="InterPro" id="IPR010065">
    <property type="entry name" value="AA_ABC_transptr_permease_3TM"/>
</dbReference>
<comment type="similarity">
    <text evidence="2">Belongs to the binding-protein-dependent transport system permease family. HisMQ subfamily.</text>
</comment>
<evidence type="ECO:0000256" key="1">
    <source>
        <dbReference type="ARBA" id="ARBA00004429"/>
    </source>
</evidence>
<dbReference type="Proteomes" id="UP000183529">
    <property type="component" value="Unassembled WGS sequence"/>
</dbReference>
<dbReference type="PROSITE" id="PS50928">
    <property type="entry name" value="ABC_TM1"/>
    <property type="match status" value="1"/>
</dbReference>
<dbReference type="PANTHER" id="PTHR30614:SF10">
    <property type="entry name" value="ARGININE ABC TRANSPORTER PERMEASE PROTEIN ARTM"/>
    <property type="match status" value="1"/>
</dbReference>
<protein>
    <submittedName>
        <fullName evidence="11">L-arginine ABC transporter membrane protein /L-ornithine ABC transporter membrane protein</fullName>
    </submittedName>
</protein>
<dbReference type="PANTHER" id="PTHR30614">
    <property type="entry name" value="MEMBRANE COMPONENT OF AMINO ACID ABC TRANSPORTER"/>
    <property type="match status" value="1"/>
</dbReference>
<comment type="caution">
    <text evidence="11">The sequence shown here is derived from an EMBL/GenBank/DDBJ whole genome shotgun (WGS) entry which is preliminary data.</text>
</comment>
<evidence type="ECO:0000313" key="11">
    <source>
        <dbReference type="EMBL" id="SEJ66792.1"/>
    </source>
</evidence>
<keyword evidence="5" id="KW-0997">Cell inner membrane</keyword>
<feature type="transmembrane region" description="Helical" evidence="9">
    <location>
        <begin position="160"/>
        <end position="184"/>
    </location>
</feature>
<dbReference type="CDD" id="cd06261">
    <property type="entry name" value="TM_PBP2"/>
    <property type="match status" value="1"/>
</dbReference>
<evidence type="ECO:0000256" key="2">
    <source>
        <dbReference type="ARBA" id="ARBA00010072"/>
    </source>
</evidence>
<evidence type="ECO:0000256" key="4">
    <source>
        <dbReference type="ARBA" id="ARBA00022475"/>
    </source>
</evidence>
<evidence type="ECO:0000256" key="9">
    <source>
        <dbReference type="RuleBase" id="RU363032"/>
    </source>
</evidence>
<dbReference type="SUPFAM" id="SSF161098">
    <property type="entry name" value="MetI-like"/>
    <property type="match status" value="1"/>
</dbReference>
<dbReference type="EMBL" id="FNZM01000007">
    <property type="protein sequence ID" value="SEJ66792.1"/>
    <property type="molecule type" value="Genomic_DNA"/>
</dbReference>
<keyword evidence="6 9" id="KW-0812">Transmembrane</keyword>
<keyword evidence="8 9" id="KW-0472">Membrane</keyword>
<keyword evidence="3 9" id="KW-0813">Transport</keyword>
<dbReference type="Gene3D" id="1.10.3720.10">
    <property type="entry name" value="MetI-like"/>
    <property type="match status" value="1"/>
</dbReference>
<dbReference type="InterPro" id="IPR035906">
    <property type="entry name" value="MetI-like_sf"/>
</dbReference>
<accession>A0AAQ1GFH5</accession>
<reference evidence="11 12" key="1">
    <citation type="submission" date="2016-10" db="EMBL/GenBank/DDBJ databases">
        <authorList>
            <person name="Varghese N."/>
            <person name="Submissions S."/>
        </authorList>
    </citation>
    <scope>NUCLEOTIDE SEQUENCE [LARGE SCALE GENOMIC DNA]</scope>
    <source>
        <strain evidence="11 12">LMG 22274</strain>
    </source>
</reference>
<dbReference type="GO" id="GO:0043190">
    <property type="term" value="C:ATP-binding cassette (ABC) transporter complex"/>
    <property type="evidence" value="ECO:0007669"/>
    <property type="project" value="InterPro"/>
</dbReference>
<evidence type="ECO:0000313" key="12">
    <source>
        <dbReference type="Proteomes" id="UP000183529"/>
    </source>
</evidence>
<organism evidence="11 12">
    <name type="scientific">Paraburkholderia tropica</name>
    <dbReference type="NCBI Taxonomy" id="92647"/>
    <lineage>
        <taxon>Bacteria</taxon>
        <taxon>Pseudomonadati</taxon>
        <taxon>Pseudomonadota</taxon>
        <taxon>Betaproteobacteria</taxon>
        <taxon>Burkholderiales</taxon>
        <taxon>Burkholderiaceae</taxon>
        <taxon>Paraburkholderia</taxon>
    </lineage>
</organism>
<dbReference type="NCBIfam" id="TIGR01726">
    <property type="entry name" value="HEQRo_perm_3TM"/>
    <property type="match status" value="1"/>
</dbReference>
<name>A0AAQ1GFH5_9BURK</name>
<feature type="transmembrane region" description="Helical" evidence="9">
    <location>
        <begin position="196"/>
        <end position="214"/>
    </location>
</feature>
<feature type="transmembrane region" description="Helical" evidence="9">
    <location>
        <begin position="12"/>
        <end position="41"/>
    </location>
</feature>
<feature type="transmembrane region" description="Helical" evidence="9">
    <location>
        <begin position="86"/>
        <end position="104"/>
    </location>
</feature>
<evidence type="ECO:0000259" key="10">
    <source>
        <dbReference type="PROSITE" id="PS50928"/>
    </source>
</evidence>
<comment type="subcellular location">
    <subcellularLocation>
        <location evidence="1">Cell inner membrane</location>
        <topology evidence="1">Multi-pass membrane protein</topology>
    </subcellularLocation>
    <subcellularLocation>
        <location evidence="9">Cell membrane</location>
        <topology evidence="9">Multi-pass membrane protein</topology>
    </subcellularLocation>
</comment>
<dbReference type="InterPro" id="IPR043429">
    <property type="entry name" value="ArtM/GltK/GlnP/TcyL/YhdX-like"/>
</dbReference>
<sequence>MNWDLIWLNTPMFLHGLLLTLWLVCASVLISFVIAVPLAIARVSRNRWVAWPVAGYTLVMRGTPLLVQLFIVYYGLAQFAWMRDSWVWPWFSNATFCAIFAFVLNTTAYSTEIFAGAIRTVHHGEVEAAQSFGMSRALVYRRIVLPSMLRAALSQYSNEVIMMLQATSIASTVTLLDITGVARYVSMNYYISFEPYVTAGALYLVLTLALTRLFRLAESRWLRHLAPRAH</sequence>